<dbReference type="SUPFAM" id="SSF56399">
    <property type="entry name" value="ADP-ribosylation"/>
    <property type="match status" value="1"/>
</dbReference>
<feature type="domain" description="Teneurin-like YD-shell" evidence="2">
    <location>
        <begin position="10"/>
        <end position="147"/>
    </location>
</feature>
<organism evidence="3 4">
    <name type="scientific">Pseudomonas fungipugnans</name>
    <dbReference type="NCBI Taxonomy" id="3024217"/>
    <lineage>
        <taxon>Bacteria</taxon>
        <taxon>Pseudomonadati</taxon>
        <taxon>Pseudomonadota</taxon>
        <taxon>Gammaproteobacteria</taxon>
        <taxon>Pseudomonadales</taxon>
        <taxon>Pseudomonadaceae</taxon>
        <taxon>Pseudomonas</taxon>
    </lineage>
</organism>
<dbReference type="InterPro" id="IPR056823">
    <property type="entry name" value="TEN-like_YD-shell"/>
</dbReference>
<evidence type="ECO:0000259" key="2">
    <source>
        <dbReference type="Pfam" id="PF25023"/>
    </source>
</evidence>
<evidence type="ECO:0000256" key="1">
    <source>
        <dbReference type="ARBA" id="ARBA00022737"/>
    </source>
</evidence>
<gene>
    <name evidence="3" type="ORF">POF45_13405</name>
</gene>
<dbReference type="Gene3D" id="2.180.10.10">
    <property type="entry name" value="RHS repeat-associated core"/>
    <property type="match status" value="1"/>
</dbReference>
<dbReference type="Proteomes" id="UP001159100">
    <property type="component" value="Unassembled WGS sequence"/>
</dbReference>
<dbReference type="PANTHER" id="PTHR32305:SF15">
    <property type="entry name" value="PROTEIN RHSA-RELATED"/>
    <property type="match status" value="1"/>
</dbReference>
<dbReference type="InterPro" id="IPR022385">
    <property type="entry name" value="Rhs_assc_core"/>
</dbReference>
<keyword evidence="4" id="KW-1185">Reference proteome</keyword>
<dbReference type="Pfam" id="PF25023">
    <property type="entry name" value="TEN_YD-shell"/>
    <property type="match status" value="1"/>
</dbReference>
<dbReference type="InterPro" id="IPR050708">
    <property type="entry name" value="T6SS_VgrG/RHS"/>
</dbReference>
<dbReference type="EMBL" id="JARBWL010000001">
    <property type="protein sequence ID" value="MDI2592409.1"/>
    <property type="molecule type" value="Genomic_DNA"/>
</dbReference>
<dbReference type="RefSeq" id="WP_282315843.1">
    <property type="nucleotide sequence ID" value="NZ_JARBWL010000001.1"/>
</dbReference>
<evidence type="ECO:0000313" key="4">
    <source>
        <dbReference type="Proteomes" id="UP001159100"/>
    </source>
</evidence>
<comment type="caution">
    <text evidence="3">The sequence shown here is derived from an EMBL/GenBank/DDBJ whole genome shotgun (WGS) entry which is preliminary data.</text>
</comment>
<name>A0ABT6QQ20_9PSED</name>
<protein>
    <submittedName>
        <fullName evidence="3">RHS repeat-associated core domain-containing protein</fullName>
    </submittedName>
</protein>
<proteinExistence type="predicted"/>
<dbReference type="PANTHER" id="PTHR32305">
    <property type="match status" value="1"/>
</dbReference>
<keyword evidence="1" id="KW-0677">Repeat</keyword>
<sequence length="356" mass="39503">MQPNRETLLCRYHYDPLDRLVASTPAAQPGTQRFYQKTRLATEIHGALQRSIMQYDDQLLAQQQHETGAVQTRLLATDQQRSVLNALDATQPQPIAYTPYGHRPPENGLLSLLGFNGERLDPLTGHYLLGNGYRAFNPVLMRFNSPDSWSPFGEGGLNAYAYCQGDPLNFSDPTGHIRGLKSLLGILPSTKRASAPATAVIATPPGKMRNVTKLADNAFTFESTHKGGSRLTIAAHGSEAHPGKLVIGNEYWDAQTIIKNIDLNTYDRVRILACNSDEIGAEIALTKGKEVKAYIGRITTNLSDEKMARIYNFHNSAKIADLGVINLVIRKQNTYDPLKEPLEHSTFNYQPVKFKL</sequence>
<reference evidence="3 4" key="1">
    <citation type="submission" date="2023-02" db="EMBL/GenBank/DDBJ databases">
        <title>Pseudomonas chrutzelriedensis sp. nov., a potently antifungal strain isolated from moss.</title>
        <authorList>
            <person name="Schnyder A."/>
            <person name="Kalawong R."/>
            <person name="Eberl L."/>
            <person name="Agnoli K."/>
        </authorList>
    </citation>
    <scope>NUCLEOTIDE SEQUENCE [LARGE SCALE GENOMIC DNA]</scope>
    <source>
        <strain evidence="3 4">681</strain>
    </source>
</reference>
<evidence type="ECO:0000313" key="3">
    <source>
        <dbReference type="EMBL" id="MDI2592409.1"/>
    </source>
</evidence>
<dbReference type="NCBIfam" id="TIGR03696">
    <property type="entry name" value="Rhs_assc_core"/>
    <property type="match status" value="1"/>
</dbReference>
<accession>A0ABT6QQ20</accession>